<dbReference type="CDD" id="cd00085">
    <property type="entry name" value="HNHc"/>
    <property type="match status" value="1"/>
</dbReference>
<dbReference type="GO" id="GO:0008270">
    <property type="term" value="F:zinc ion binding"/>
    <property type="evidence" value="ECO:0007669"/>
    <property type="project" value="InterPro"/>
</dbReference>
<accession>A0A4P9K509</accession>
<keyword evidence="3" id="KW-1185">Reference proteome</keyword>
<gene>
    <name evidence="2" type="ORF">FE785_02090</name>
</gene>
<evidence type="ECO:0000313" key="3">
    <source>
        <dbReference type="Proteomes" id="UP000304864"/>
    </source>
</evidence>
<keyword evidence="2" id="KW-0378">Hydrolase</keyword>
<protein>
    <submittedName>
        <fullName evidence="2">HNH endonuclease</fullName>
    </submittedName>
</protein>
<dbReference type="SMART" id="SM00507">
    <property type="entry name" value="HNHc"/>
    <property type="match status" value="1"/>
</dbReference>
<keyword evidence="2" id="KW-0540">Nuclease</keyword>
<dbReference type="Gene3D" id="1.10.30.50">
    <property type="match status" value="1"/>
</dbReference>
<dbReference type="EMBL" id="CP040602">
    <property type="protein sequence ID" value="QCU89510.1"/>
    <property type="molecule type" value="Genomic_DNA"/>
</dbReference>
<dbReference type="InterPro" id="IPR003615">
    <property type="entry name" value="HNH_nuc"/>
</dbReference>
<dbReference type="InterPro" id="IPR002711">
    <property type="entry name" value="HNH"/>
</dbReference>
<dbReference type="RefSeq" id="WP_138563938.1">
    <property type="nucleotide sequence ID" value="NZ_CP040602.1"/>
</dbReference>
<keyword evidence="2" id="KW-0255">Endonuclease</keyword>
<reference evidence="2 3" key="1">
    <citation type="submission" date="2019-05" db="EMBL/GenBank/DDBJ databases">
        <title>Thiomicrorhabdus sediminis sp. nov, a novel sulfur-oxidizing bacterium isolated from coastal sediment.</title>
        <authorList>
            <person name="Liu X."/>
        </authorList>
    </citation>
    <scope>NUCLEOTIDE SEQUENCE [LARGE SCALE GENOMIC DNA]</scope>
    <source>
        <strain evidence="2 3">G1</strain>
    </source>
</reference>
<evidence type="ECO:0000259" key="1">
    <source>
        <dbReference type="SMART" id="SM00507"/>
    </source>
</evidence>
<dbReference type="AlphaFoldDB" id="A0A4P9K509"/>
<dbReference type="GO" id="GO:0003676">
    <property type="term" value="F:nucleic acid binding"/>
    <property type="evidence" value="ECO:0007669"/>
    <property type="project" value="InterPro"/>
</dbReference>
<dbReference type="OrthoDB" id="9802901at2"/>
<feature type="domain" description="HNH nuclease" evidence="1">
    <location>
        <begin position="245"/>
        <end position="304"/>
    </location>
</feature>
<evidence type="ECO:0000313" key="2">
    <source>
        <dbReference type="EMBL" id="QCU89510.1"/>
    </source>
</evidence>
<proteinExistence type="predicted"/>
<organism evidence="2 3">
    <name type="scientific">Thiomicrorhabdus sediminis</name>
    <dbReference type="NCBI Taxonomy" id="2580412"/>
    <lineage>
        <taxon>Bacteria</taxon>
        <taxon>Pseudomonadati</taxon>
        <taxon>Pseudomonadota</taxon>
        <taxon>Gammaproteobacteria</taxon>
        <taxon>Thiotrichales</taxon>
        <taxon>Piscirickettsiaceae</taxon>
        <taxon>Thiomicrorhabdus</taxon>
    </lineage>
</organism>
<dbReference type="KEGG" id="thig:FE785_02090"/>
<dbReference type="REBASE" id="341974">
    <property type="entry name" value="TspG1ORF2085P"/>
</dbReference>
<name>A0A4P9K509_9GAMM</name>
<sequence length="317" mass="36674">MARRSQQSNPEQLRIQLITLLENFESELKNEDLRSQVIELVPAYRLLYDLGSSLVTENIPAARDRIIYYLKKYPLTIINGEEIMVVAGISEWARRVRELRVQLGWSIITGVSALEMANEGDLEIEGLDVSTMKPDQYMLINTEQDREAAHRWNVANGIRKEKNISVQEKLLKFLRENVGRPVTGEELRYVAGDKSEWARRVRELRTEQGWPIITKQTGMPELPVGTYFLELDRQAPVHDRKIPDSVRGKVLRRDEFTCKSCGWKIDDYNRADPRILELHHKVHHAAGGENTEENLITLCNICHDKLHAEENRKKNGR</sequence>
<dbReference type="Pfam" id="PF01844">
    <property type="entry name" value="HNH"/>
    <property type="match status" value="1"/>
</dbReference>
<dbReference type="GO" id="GO:0004519">
    <property type="term" value="F:endonuclease activity"/>
    <property type="evidence" value="ECO:0007669"/>
    <property type="project" value="UniProtKB-KW"/>
</dbReference>
<dbReference type="Proteomes" id="UP000304864">
    <property type="component" value="Chromosome"/>
</dbReference>